<dbReference type="EMBL" id="QJTF01000021">
    <property type="protein sequence ID" value="PYE86664.1"/>
    <property type="molecule type" value="Genomic_DNA"/>
</dbReference>
<proteinExistence type="predicted"/>
<organism evidence="1 2">
    <name type="scientific">Phyllobacterium leguminum</name>
    <dbReference type="NCBI Taxonomy" id="314237"/>
    <lineage>
        <taxon>Bacteria</taxon>
        <taxon>Pseudomonadati</taxon>
        <taxon>Pseudomonadota</taxon>
        <taxon>Alphaproteobacteria</taxon>
        <taxon>Hyphomicrobiales</taxon>
        <taxon>Phyllobacteriaceae</taxon>
        <taxon>Phyllobacterium</taxon>
    </lineage>
</organism>
<dbReference type="PANTHER" id="PTHR38588">
    <property type="entry name" value="BLL0334 PROTEIN"/>
    <property type="match status" value="1"/>
</dbReference>
<dbReference type="AlphaFoldDB" id="A0A318SZ49"/>
<dbReference type="Proteomes" id="UP000247454">
    <property type="component" value="Unassembled WGS sequence"/>
</dbReference>
<dbReference type="OrthoDB" id="9787428at2"/>
<keyword evidence="2" id="KW-1185">Reference proteome</keyword>
<dbReference type="CDD" id="cd05018">
    <property type="entry name" value="CoxG"/>
    <property type="match status" value="1"/>
</dbReference>
<name>A0A318SZ49_9HYPH</name>
<dbReference type="PANTHER" id="PTHR38588:SF1">
    <property type="entry name" value="BLL0334 PROTEIN"/>
    <property type="match status" value="1"/>
</dbReference>
<dbReference type="Pfam" id="PF06240">
    <property type="entry name" value="COXG"/>
    <property type="match status" value="1"/>
</dbReference>
<reference evidence="1 2" key="1">
    <citation type="submission" date="2018-06" db="EMBL/GenBank/DDBJ databases">
        <title>Genomic Encyclopedia of Type Strains, Phase III (KMG-III): the genomes of soil and plant-associated and newly described type strains.</title>
        <authorList>
            <person name="Whitman W."/>
        </authorList>
    </citation>
    <scope>NUCLEOTIDE SEQUENCE [LARGE SCALE GENOMIC DNA]</scope>
    <source>
        <strain evidence="1 2">ORS 1419</strain>
    </source>
</reference>
<evidence type="ECO:0008006" key="3">
    <source>
        <dbReference type="Google" id="ProtNLM"/>
    </source>
</evidence>
<accession>A0A318SZ49</accession>
<dbReference type="Gene3D" id="3.30.530.20">
    <property type="match status" value="1"/>
</dbReference>
<comment type="caution">
    <text evidence="1">The sequence shown here is derived from an EMBL/GenBank/DDBJ whole genome shotgun (WGS) entry which is preliminary data.</text>
</comment>
<dbReference type="InterPro" id="IPR023393">
    <property type="entry name" value="START-like_dom_sf"/>
</dbReference>
<evidence type="ECO:0000313" key="1">
    <source>
        <dbReference type="EMBL" id="PYE86664.1"/>
    </source>
</evidence>
<sequence>MDLTGEERIAAPREAVWRALNDIETLKAAIPGCEALEWRNATQLEAALAMRFGPIKVRFHGELELSNLNPPVSYTISGAGKGSIAGFVHGSTDVVLTESGNETVLTYIVRGDAGGGIAQIGTRLLSSSARKLADRFFANIGEAASGGGKPAAS</sequence>
<dbReference type="RefSeq" id="WP_110753729.1">
    <property type="nucleotide sequence ID" value="NZ_QJTF01000021.1"/>
</dbReference>
<protein>
    <recommendedName>
        <fullName evidence="3">Carbon monoxide dehydrogenase subunit G</fullName>
    </recommendedName>
</protein>
<evidence type="ECO:0000313" key="2">
    <source>
        <dbReference type="Proteomes" id="UP000247454"/>
    </source>
</evidence>
<dbReference type="InterPro" id="IPR010419">
    <property type="entry name" value="CO_DH_gsu"/>
</dbReference>
<dbReference type="SUPFAM" id="SSF55961">
    <property type="entry name" value="Bet v1-like"/>
    <property type="match status" value="1"/>
</dbReference>
<gene>
    <name evidence="1" type="ORF">C7477_12129</name>
</gene>